<dbReference type="RefSeq" id="WP_121345614.1">
    <property type="nucleotide sequence ID" value="NZ_RBLG01000002.1"/>
</dbReference>
<feature type="transmembrane region" description="Helical" evidence="15">
    <location>
        <begin position="120"/>
        <end position="140"/>
    </location>
</feature>
<dbReference type="PANTHER" id="PTHR22683:SF41">
    <property type="entry name" value="DNA TRANSLOCASE FTSK"/>
    <property type="match status" value="1"/>
</dbReference>
<evidence type="ECO:0000256" key="13">
    <source>
        <dbReference type="PROSITE-ProRule" id="PRU00289"/>
    </source>
</evidence>
<dbReference type="PROSITE" id="PS50901">
    <property type="entry name" value="FTSK"/>
    <property type="match status" value="1"/>
</dbReference>
<sequence>MPKKKASTRKTKNTKIKKPEFKLSRQQKVVLGSFLMLLGVALLIAFISFLFNWQADQSTLQDFGNRDLVAKNWMSKFGASISDFFIYNGFGLAAFILAGLVTLTGVYLFFAFKLKNLFKFWFWGLLMMIWWAVFFGFFAEKNAMLGGRVGFEINDYLQDFIGLIGTSLLLTFMLIAYLVFRLKITPELIGTYINTKKAELKDDFETSKTASAPPATKTYEEEDWVSEVVTKKETSNIQDKSTPTPLTLNKEVPKPVPVAVDEDVQMEVETVEEEEAEDTLSKKLVKDFGEFDHTLELKNYKWPTIDLLKDYNAGGGGITVDQEELEENKNNIVSTLKNYKIEIAHIKATVGPTVTLYEIVPEAGIRISKIKNLEDDIALSLAALGIRIIAPIPGKGTIGIEVPNKNATIVSMRSVIASPKFQNAEMELPLALGKTISNETFVVDLAKMPHLLMAGATGQGKSVGLNAILTSLLYSKHPAEVKFVLVDPKKVELTLFNKIERHYLAKLPGSEDAIITDNSKVIATLNSLCIEMDDRYNLLKDAMVRNIKEYNVKFKARKLNPENGHKFLPYIVLVIDEFADLIMTAGKEVETPIARLAQLARAIGIHLIIATQRPSVNVITGIIKANFPARVAFRVTSKIDSRTILDSQGADQLIGRGDMLFTQGNDLVRLQCAFVDTPEVDKITEFIGSQKAYPDAHILPEYEDAESGTGLDIDVSERDKLFREAAEVIVIAQQGSASLLQRKLKLGYNRAGRIIDQLEAAGIVGPFEGSKARQVLVTDLVSLDQLLNN</sequence>
<evidence type="ECO:0000259" key="16">
    <source>
        <dbReference type="PROSITE" id="PS50901"/>
    </source>
</evidence>
<feature type="transmembrane region" description="Helical" evidence="15">
    <location>
        <begin position="29"/>
        <end position="51"/>
    </location>
</feature>
<dbReference type="Gene3D" id="1.10.10.10">
    <property type="entry name" value="Winged helix-like DNA-binding domain superfamily/Winged helix DNA-binding domain"/>
    <property type="match status" value="1"/>
</dbReference>
<keyword evidence="5 15" id="KW-0812">Transmembrane</keyword>
<accession>A0A495PSN0</accession>
<dbReference type="Pfam" id="PF01580">
    <property type="entry name" value="FtsK_SpoIIIE"/>
    <property type="match status" value="1"/>
</dbReference>
<feature type="binding site" evidence="13">
    <location>
        <begin position="455"/>
        <end position="462"/>
    </location>
    <ligand>
        <name>ATP</name>
        <dbReference type="ChEBI" id="CHEBI:30616"/>
    </ligand>
</feature>
<dbReference type="InterPro" id="IPR050206">
    <property type="entry name" value="FtsK/SpoIIIE/SftA"/>
</dbReference>
<evidence type="ECO:0000256" key="1">
    <source>
        <dbReference type="ARBA" id="ARBA00004651"/>
    </source>
</evidence>
<proteinExistence type="inferred from homology"/>
<dbReference type="InterPro" id="IPR002543">
    <property type="entry name" value="FtsK_dom"/>
</dbReference>
<keyword evidence="3" id="KW-1003">Cell membrane</keyword>
<evidence type="ECO:0000256" key="8">
    <source>
        <dbReference type="ARBA" id="ARBA00022840"/>
    </source>
</evidence>
<evidence type="ECO:0000256" key="6">
    <source>
        <dbReference type="ARBA" id="ARBA00022741"/>
    </source>
</evidence>
<dbReference type="InterPro" id="IPR018541">
    <property type="entry name" value="Ftsk_gamma"/>
</dbReference>
<dbReference type="SUPFAM" id="SSF46785">
    <property type="entry name" value="Winged helix' DNA-binding domain"/>
    <property type="match status" value="1"/>
</dbReference>
<evidence type="ECO:0000256" key="4">
    <source>
        <dbReference type="ARBA" id="ARBA00022618"/>
    </source>
</evidence>
<evidence type="ECO:0000256" key="7">
    <source>
        <dbReference type="ARBA" id="ARBA00022829"/>
    </source>
</evidence>
<dbReference type="InterPro" id="IPR027417">
    <property type="entry name" value="P-loop_NTPase"/>
</dbReference>
<dbReference type="Pfam" id="PF13491">
    <property type="entry name" value="FtsK_4TM"/>
    <property type="match status" value="1"/>
</dbReference>
<protein>
    <submittedName>
        <fullName evidence="17">S-DNA-T family DNA segregation ATPase FtsK/SpoIIIE</fullName>
    </submittedName>
</protein>
<keyword evidence="4" id="KW-0132">Cell division</keyword>
<comment type="subcellular location">
    <subcellularLocation>
        <location evidence="1">Cell membrane</location>
        <topology evidence="1">Multi-pass membrane protein</topology>
    </subcellularLocation>
</comment>
<dbReference type="Gene3D" id="3.30.980.40">
    <property type="match status" value="1"/>
</dbReference>
<evidence type="ECO:0000313" key="17">
    <source>
        <dbReference type="EMBL" id="RKS53531.1"/>
    </source>
</evidence>
<keyword evidence="8 13" id="KW-0067">ATP-binding</keyword>
<feature type="transmembrane region" description="Helical" evidence="15">
    <location>
        <begin position="84"/>
        <end position="108"/>
    </location>
</feature>
<dbReference type="Proteomes" id="UP000276282">
    <property type="component" value="Unassembled WGS sequence"/>
</dbReference>
<keyword evidence="18" id="KW-1185">Reference proteome</keyword>
<keyword evidence="10" id="KW-0238">DNA-binding</keyword>
<evidence type="ECO:0000256" key="3">
    <source>
        <dbReference type="ARBA" id="ARBA00022475"/>
    </source>
</evidence>
<evidence type="ECO:0000256" key="11">
    <source>
        <dbReference type="ARBA" id="ARBA00023136"/>
    </source>
</evidence>
<keyword evidence="12" id="KW-0131">Cell cycle</keyword>
<dbReference type="Pfam" id="PF09397">
    <property type="entry name" value="FtsK_gamma"/>
    <property type="match status" value="1"/>
</dbReference>
<keyword evidence="7" id="KW-0159">Chromosome partition</keyword>
<dbReference type="GO" id="GO:0003677">
    <property type="term" value="F:DNA binding"/>
    <property type="evidence" value="ECO:0007669"/>
    <property type="project" value="UniProtKB-KW"/>
</dbReference>
<dbReference type="InterPro" id="IPR041027">
    <property type="entry name" value="FtsK_alpha"/>
</dbReference>
<feature type="transmembrane region" description="Helical" evidence="15">
    <location>
        <begin position="160"/>
        <end position="180"/>
    </location>
</feature>
<dbReference type="GO" id="GO:0005524">
    <property type="term" value="F:ATP binding"/>
    <property type="evidence" value="ECO:0007669"/>
    <property type="project" value="UniProtKB-UniRule"/>
</dbReference>
<evidence type="ECO:0000256" key="15">
    <source>
        <dbReference type="SAM" id="Phobius"/>
    </source>
</evidence>
<dbReference type="Gene3D" id="3.40.50.300">
    <property type="entry name" value="P-loop containing nucleotide triphosphate hydrolases"/>
    <property type="match status" value="1"/>
</dbReference>
<feature type="domain" description="FtsK" evidence="16">
    <location>
        <begin position="438"/>
        <end position="642"/>
    </location>
</feature>
<dbReference type="GO" id="GO:0005886">
    <property type="term" value="C:plasma membrane"/>
    <property type="evidence" value="ECO:0007669"/>
    <property type="project" value="UniProtKB-SubCell"/>
</dbReference>
<evidence type="ECO:0000313" key="18">
    <source>
        <dbReference type="Proteomes" id="UP000276282"/>
    </source>
</evidence>
<dbReference type="InterPro" id="IPR036390">
    <property type="entry name" value="WH_DNA-bd_sf"/>
</dbReference>
<dbReference type="AlphaFoldDB" id="A0A495PSN0"/>
<feature type="region of interest" description="Disordered" evidence="14">
    <location>
        <begin position="232"/>
        <end position="251"/>
    </location>
</feature>
<evidence type="ECO:0000256" key="12">
    <source>
        <dbReference type="ARBA" id="ARBA00023306"/>
    </source>
</evidence>
<comment type="caution">
    <text evidence="17">The sequence shown here is derived from an EMBL/GenBank/DDBJ whole genome shotgun (WGS) entry which is preliminary data.</text>
</comment>
<dbReference type="SMART" id="SM00843">
    <property type="entry name" value="Ftsk_gamma"/>
    <property type="match status" value="1"/>
</dbReference>
<dbReference type="GO" id="GO:0051301">
    <property type="term" value="P:cell division"/>
    <property type="evidence" value="ECO:0007669"/>
    <property type="project" value="UniProtKB-KW"/>
</dbReference>
<name>A0A495PSN0_9FLAO</name>
<dbReference type="GO" id="GO:0007059">
    <property type="term" value="P:chromosome segregation"/>
    <property type="evidence" value="ECO:0007669"/>
    <property type="project" value="UniProtKB-KW"/>
</dbReference>
<dbReference type="PANTHER" id="PTHR22683">
    <property type="entry name" value="SPORULATION PROTEIN RELATED"/>
    <property type="match status" value="1"/>
</dbReference>
<gene>
    <name evidence="17" type="ORF">BC962_1783</name>
</gene>
<evidence type="ECO:0000256" key="2">
    <source>
        <dbReference type="ARBA" id="ARBA00006474"/>
    </source>
</evidence>
<dbReference type="InterPro" id="IPR025199">
    <property type="entry name" value="FtsK_4TM"/>
</dbReference>
<evidence type="ECO:0000256" key="14">
    <source>
        <dbReference type="SAM" id="MobiDB-lite"/>
    </source>
</evidence>
<keyword evidence="9 15" id="KW-1133">Transmembrane helix</keyword>
<dbReference type="OrthoDB" id="9807790at2"/>
<keyword evidence="11 15" id="KW-0472">Membrane</keyword>
<organism evidence="17 18">
    <name type="scientific">Gillisia mitskevichiae</name>
    <dbReference type="NCBI Taxonomy" id="270921"/>
    <lineage>
        <taxon>Bacteria</taxon>
        <taxon>Pseudomonadati</taxon>
        <taxon>Bacteroidota</taxon>
        <taxon>Flavobacteriia</taxon>
        <taxon>Flavobacteriales</taxon>
        <taxon>Flavobacteriaceae</taxon>
        <taxon>Gillisia</taxon>
    </lineage>
</organism>
<evidence type="ECO:0000256" key="10">
    <source>
        <dbReference type="ARBA" id="ARBA00023125"/>
    </source>
</evidence>
<evidence type="ECO:0000256" key="5">
    <source>
        <dbReference type="ARBA" id="ARBA00022692"/>
    </source>
</evidence>
<evidence type="ECO:0000256" key="9">
    <source>
        <dbReference type="ARBA" id="ARBA00022989"/>
    </source>
</evidence>
<dbReference type="InterPro" id="IPR036388">
    <property type="entry name" value="WH-like_DNA-bd_sf"/>
</dbReference>
<dbReference type="EMBL" id="RBLG01000002">
    <property type="protein sequence ID" value="RKS53531.1"/>
    <property type="molecule type" value="Genomic_DNA"/>
</dbReference>
<dbReference type="SUPFAM" id="SSF52540">
    <property type="entry name" value="P-loop containing nucleoside triphosphate hydrolases"/>
    <property type="match status" value="1"/>
</dbReference>
<reference evidence="17 18" key="1">
    <citation type="submission" date="2018-10" db="EMBL/GenBank/DDBJ databases">
        <title>Genomic Encyclopedia of Archaeal and Bacterial Type Strains, Phase II (KMG-II): from individual species to whole genera.</title>
        <authorList>
            <person name="Goeker M."/>
        </authorList>
    </citation>
    <scope>NUCLEOTIDE SEQUENCE [LARGE SCALE GENOMIC DNA]</scope>
    <source>
        <strain evidence="17 18">DSM 19839</strain>
    </source>
</reference>
<feature type="compositionally biased region" description="Polar residues" evidence="14">
    <location>
        <begin position="235"/>
        <end position="247"/>
    </location>
</feature>
<dbReference type="Pfam" id="PF17854">
    <property type="entry name" value="FtsK_alpha"/>
    <property type="match status" value="1"/>
</dbReference>
<comment type="similarity">
    <text evidence="2">Belongs to the FtsK/SpoIIIE/SftA family.</text>
</comment>
<keyword evidence="6 13" id="KW-0547">Nucleotide-binding</keyword>